<feature type="non-terminal residue" evidence="1">
    <location>
        <position position="1"/>
    </location>
</feature>
<evidence type="ECO:0008006" key="2">
    <source>
        <dbReference type="Google" id="ProtNLM"/>
    </source>
</evidence>
<proteinExistence type="predicted"/>
<evidence type="ECO:0000313" key="1">
    <source>
        <dbReference type="EMBL" id="GAG13645.1"/>
    </source>
</evidence>
<comment type="caution">
    <text evidence="1">The sequence shown here is derived from an EMBL/GenBank/DDBJ whole genome shotgun (WGS) entry which is preliminary data.</text>
</comment>
<dbReference type="AlphaFoldDB" id="X0V6B5"/>
<sequence length="157" mass="17996">TDYKTWGSYRMVRALGIVKDGKGKDATFIINPDTIDLRESELQLNNYTIMLEGYGLSVGKMQLQVTVRDGGLQIARTRGVDFNIRLIPIKRLDNTFVKYYFGNKHNDLINSLEEYKADPNYLPEPCDDEECWNGARCRGWCEVAEYCPKGIMEQGVK</sequence>
<gene>
    <name evidence="1" type="ORF">S01H1_33931</name>
</gene>
<reference evidence="1" key="1">
    <citation type="journal article" date="2014" name="Front. Microbiol.">
        <title>High frequency of phylogenetically diverse reductive dehalogenase-homologous genes in deep subseafloor sedimentary metagenomes.</title>
        <authorList>
            <person name="Kawai M."/>
            <person name="Futagami T."/>
            <person name="Toyoda A."/>
            <person name="Takaki Y."/>
            <person name="Nishi S."/>
            <person name="Hori S."/>
            <person name="Arai W."/>
            <person name="Tsubouchi T."/>
            <person name="Morono Y."/>
            <person name="Uchiyama I."/>
            <person name="Ito T."/>
            <person name="Fujiyama A."/>
            <person name="Inagaki F."/>
            <person name="Takami H."/>
        </authorList>
    </citation>
    <scope>NUCLEOTIDE SEQUENCE</scope>
    <source>
        <strain evidence="1">Expedition CK06-06</strain>
    </source>
</reference>
<name>X0V6B5_9ZZZZ</name>
<protein>
    <recommendedName>
        <fullName evidence="2">PD-(D/E)XK endonuclease-like domain-containing protein</fullName>
    </recommendedName>
</protein>
<dbReference type="EMBL" id="BARS01021096">
    <property type="protein sequence ID" value="GAG13645.1"/>
    <property type="molecule type" value="Genomic_DNA"/>
</dbReference>
<accession>X0V6B5</accession>
<organism evidence="1">
    <name type="scientific">marine sediment metagenome</name>
    <dbReference type="NCBI Taxonomy" id="412755"/>
    <lineage>
        <taxon>unclassified sequences</taxon>
        <taxon>metagenomes</taxon>
        <taxon>ecological metagenomes</taxon>
    </lineage>
</organism>